<dbReference type="EMBL" id="JAALLT010000003">
    <property type="protein sequence ID" value="NGP76855.1"/>
    <property type="molecule type" value="Genomic_DNA"/>
</dbReference>
<feature type="transmembrane region" description="Helical" evidence="1">
    <location>
        <begin position="126"/>
        <end position="145"/>
    </location>
</feature>
<gene>
    <name evidence="2" type="ORF">G3570_09440</name>
</gene>
<sequence>MNTEQLESVWDQQNDPGYLENALSLKEIQKRTNEFSTQSLTSGQRTVILDSAYKALVLSGNIILIAIGIATPVKLTVWILVITSLAFLLYRNIQIKQLFTSINESDPVIDVLQKRYDMLNRYYREFLFSSSITHSLFVLTGFQYYNLFRYGQDRLLQIMNDPVMYLFLLVAFFIPFITQRITYARLMDEMEQVVKLDIDEVEQQLKIIELQSKRRARKVVYATVSLIGIALLILFIIKLL</sequence>
<feature type="transmembrane region" description="Helical" evidence="1">
    <location>
        <begin position="165"/>
        <end position="183"/>
    </location>
</feature>
<feature type="transmembrane region" description="Helical" evidence="1">
    <location>
        <begin position="62"/>
        <end position="90"/>
    </location>
</feature>
<proteinExistence type="predicted"/>
<dbReference type="AlphaFoldDB" id="A0A6M1T4D1"/>
<evidence type="ECO:0000256" key="1">
    <source>
        <dbReference type="SAM" id="Phobius"/>
    </source>
</evidence>
<accession>A0A6M1T4D1</accession>
<organism evidence="2 3">
    <name type="scientific">Halalkalibaculum roseum</name>
    <dbReference type="NCBI Taxonomy" id="2709311"/>
    <lineage>
        <taxon>Bacteria</taxon>
        <taxon>Pseudomonadati</taxon>
        <taxon>Balneolota</taxon>
        <taxon>Balneolia</taxon>
        <taxon>Balneolales</taxon>
        <taxon>Balneolaceae</taxon>
        <taxon>Halalkalibaculum</taxon>
    </lineage>
</organism>
<keyword evidence="1" id="KW-0812">Transmembrane</keyword>
<feature type="transmembrane region" description="Helical" evidence="1">
    <location>
        <begin position="219"/>
        <end position="237"/>
    </location>
</feature>
<dbReference type="Proteomes" id="UP000473278">
    <property type="component" value="Unassembled WGS sequence"/>
</dbReference>
<protein>
    <submittedName>
        <fullName evidence="2">Uncharacterized protein</fullName>
    </submittedName>
</protein>
<evidence type="ECO:0000313" key="3">
    <source>
        <dbReference type="Proteomes" id="UP000473278"/>
    </source>
</evidence>
<keyword evidence="1" id="KW-1133">Transmembrane helix</keyword>
<keyword evidence="1" id="KW-0472">Membrane</keyword>
<reference evidence="2 3" key="1">
    <citation type="submission" date="2020-02" db="EMBL/GenBank/DDBJ databases">
        <title>Balneolaceae bacterium YR4-1, complete genome.</title>
        <authorList>
            <person name="Li Y."/>
            <person name="Wu S."/>
        </authorList>
    </citation>
    <scope>NUCLEOTIDE SEQUENCE [LARGE SCALE GENOMIC DNA]</scope>
    <source>
        <strain evidence="2 3">YR4-1</strain>
    </source>
</reference>
<evidence type="ECO:0000313" key="2">
    <source>
        <dbReference type="EMBL" id="NGP76855.1"/>
    </source>
</evidence>
<comment type="caution">
    <text evidence="2">The sequence shown here is derived from an EMBL/GenBank/DDBJ whole genome shotgun (WGS) entry which is preliminary data.</text>
</comment>
<keyword evidence="3" id="KW-1185">Reference proteome</keyword>
<name>A0A6M1T4D1_9BACT</name>
<dbReference type="RefSeq" id="WP_165141661.1">
    <property type="nucleotide sequence ID" value="NZ_JAALLT010000003.1"/>
</dbReference>